<feature type="transmembrane region" description="Helical" evidence="13">
    <location>
        <begin position="149"/>
        <end position="164"/>
    </location>
</feature>
<keyword evidence="15" id="KW-1185">Reference proteome</keyword>
<evidence type="ECO:0000313" key="14">
    <source>
        <dbReference type="EMBL" id="BCJ35730.1"/>
    </source>
</evidence>
<keyword evidence="6" id="KW-0631">Potassium channel</keyword>
<keyword evidence="4" id="KW-0633">Potassium transport</keyword>
<gene>
    <name evidence="14" type="ORF">Athai_32330</name>
</gene>
<dbReference type="PANTHER" id="PTHR31462:SF5">
    <property type="entry name" value="ENDOSOMAL_LYSOSOMAL PROTON CHANNEL TMEM175"/>
    <property type="match status" value="1"/>
</dbReference>
<evidence type="ECO:0000313" key="15">
    <source>
        <dbReference type="Proteomes" id="UP000611640"/>
    </source>
</evidence>
<evidence type="ECO:0000256" key="11">
    <source>
        <dbReference type="ARBA" id="ARBA00023303"/>
    </source>
</evidence>
<evidence type="ECO:0000256" key="5">
    <source>
        <dbReference type="ARBA" id="ARBA00022692"/>
    </source>
</evidence>
<proteinExistence type="inferred from homology"/>
<feature type="transmembrane region" description="Helical" evidence="13">
    <location>
        <begin position="170"/>
        <end position="188"/>
    </location>
</feature>
<keyword evidence="9" id="KW-0406">Ion transport</keyword>
<evidence type="ECO:0000256" key="3">
    <source>
        <dbReference type="ARBA" id="ARBA00022448"/>
    </source>
</evidence>
<dbReference type="GO" id="GO:0005267">
    <property type="term" value="F:potassium channel activity"/>
    <property type="evidence" value="ECO:0007669"/>
    <property type="project" value="UniProtKB-KW"/>
</dbReference>
<feature type="transmembrane region" description="Helical" evidence="13">
    <location>
        <begin position="107"/>
        <end position="128"/>
    </location>
</feature>
<evidence type="ECO:0000256" key="8">
    <source>
        <dbReference type="ARBA" id="ARBA00022989"/>
    </source>
</evidence>
<comment type="similarity">
    <text evidence="2">Belongs to the TMEM175 family.</text>
</comment>
<reference evidence="14 15" key="1">
    <citation type="submission" date="2020-08" db="EMBL/GenBank/DDBJ databases">
        <title>Whole genome shotgun sequence of Actinocatenispora thailandica NBRC 105041.</title>
        <authorList>
            <person name="Komaki H."/>
            <person name="Tamura T."/>
        </authorList>
    </citation>
    <scope>NUCLEOTIDE SEQUENCE [LARGE SCALE GENOMIC DNA]</scope>
    <source>
        <strain evidence="14 15">NBRC 105041</strain>
    </source>
</reference>
<evidence type="ECO:0000256" key="6">
    <source>
        <dbReference type="ARBA" id="ARBA00022826"/>
    </source>
</evidence>
<feature type="transmembrane region" description="Helical" evidence="13">
    <location>
        <begin position="36"/>
        <end position="56"/>
    </location>
</feature>
<feature type="transmembrane region" description="Helical" evidence="13">
    <location>
        <begin position="12"/>
        <end position="30"/>
    </location>
</feature>
<dbReference type="AlphaFoldDB" id="A0A7R7DPY8"/>
<evidence type="ECO:0000256" key="9">
    <source>
        <dbReference type="ARBA" id="ARBA00023065"/>
    </source>
</evidence>
<keyword evidence="3" id="KW-0813">Transport</keyword>
<comment type="catalytic activity">
    <reaction evidence="12">
        <text>K(+)(in) = K(+)(out)</text>
        <dbReference type="Rhea" id="RHEA:29463"/>
        <dbReference type="ChEBI" id="CHEBI:29103"/>
    </reaction>
</comment>
<dbReference type="GO" id="GO:0016020">
    <property type="term" value="C:membrane"/>
    <property type="evidence" value="ECO:0007669"/>
    <property type="project" value="UniProtKB-SubCell"/>
</dbReference>
<dbReference type="PANTHER" id="PTHR31462">
    <property type="entry name" value="ENDOSOMAL/LYSOSOMAL POTASSIUM CHANNEL TMEM175"/>
    <property type="match status" value="1"/>
</dbReference>
<dbReference type="GO" id="GO:0015252">
    <property type="term" value="F:proton channel activity"/>
    <property type="evidence" value="ECO:0007669"/>
    <property type="project" value="InterPro"/>
</dbReference>
<evidence type="ECO:0000256" key="12">
    <source>
        <dbReference type="ARBA" id="ARBA00034430"/>
    </source>
</evidence>
<evidence type="ECO:0000256" key="10">
    <source>
        <dbReference type="ARBA" id="ARBA00023136"/>
    </source>
</evidence>
<name>A0A7R7DPY8_9ACTN</name>
<feature type="transmembrane region" description="Helical" evidence="13">
    <location>
        <begin position="76"/>
        <end position="95"/>
    </location>
</feature>
<evidence type="ECO:0000256" key="7">
    <source>
        <dbReference type="ARBA" id="ARBA00022958"/>
    </source>
</evidence>
<dbReference type="EMBL" id="AP023355">
    <property type="protein sequence ID" value="BCJ35730.1"/>
    <property type="molecule type" value="Genomic_DNA"/>
</dbReference>
<keyword evidence="10 13" id="KW-0472">Membrane</keyword>
<evidence type="ECO:0000256" key="4">
    <source>
        <dbReference type="ARBA" id="ARBA00022538"/>
    </source>
</evidence>
<keyword evidence="8 13" id="KW-1133">Transmembrane helix</keyword>
<evidence type="ECO:0008006" key="16">
    <source>
        <dbReference type="Google" id="ProtNLM"/>
    </source>
</evidence>
<dbReference type="Pfam" id="PF06736">
    <property type="entry name" value="TMEM175"/>
    <property type="match status" value="1"/>
</dbReference>
<evidence type="ECO:0000256" key="13">
    <source>
        <dbReference type="SAM" id="Phobius"/>
    </source>
</evidence>
<dbReference type="KEGG" id="atl:Athai_32330"/>
<accession>A0A7R7DPY8</accession>
<organism evidence="14 15">
    <name type="scientific">Actinocatenispora thailandica</name>
    <dbReference type="NCBI Taxonomy" id="227318"/>
    <lineage>
        <taxon>Bacteria</taxon>
        <taxon>Bacillati</taxon>
        <taxon>Actinomycetota</taxon>
        <taxon>Actinomycetes</taxon>
        <taxon>Micromonosporales</taxon>
        <taxon>Micromonosporaceae</taxon>
        <taxon>Actinocatenispora</taxon>
    </lineage>
</organism>
<comment type="subcellular location">
    <subcellularLocation>
        <location evidence="1">Membrane</location>
        <topology evidence="1">Multi-pass membrane protein</topology>
    </subcellularLocation>
</comment>
<keyword evidence="7" id="KW-0630">Potassium</keyword>
<evidence type="ECO:0000256" key="1">
    <source>
        <dbReference type="ARBA" id="ARBA00004141"/>
    </source>
</evidence>
<evidence type="ECO:0000256" key="2">
    <source>
        <dbReference type="ARBA" id="ARBA00006920"/>
    </source>
</evidence>
<protein>
    <recommendedName>
        <fullName evidence="16">DUF1211 domain-containing protein</fullName>
    </recommendedName>
</protein>
<dbReference type="RefSeq" id="WP_203962216.1">
    <property type="nucleotide sequence ID" value="NZ_AP023355.1"/>
</dbReference>
<keyword evidence="5 13" id="KW-0812">Transmembrane</keyword>
<dbReference type="Proteomes" id="UP000611640">
    <property type="component" value="Chromosome"/>
</dbReference>
<keyword evidence="11" id="KW-0407">Ion channel</keyword>
<sequence length="209" mass="22761">MTTNRLEAFSDGVMAIIITVMVLELAVPSGHQLADLVHSTGIGLLTYLLSFVYVGIYWNNHHHMFQLAKQITGGALWANLAMLFFLSLFPFTTAWMDESRFAPTPVVLYGVDLLCAAAAYLVLQRVIIHLEGPGSPLRRAIGADVKGKVSAVLYLTGVLAALTVDRAGHLGVWIALACYVAVAVLWIVPDRRMDRAVRQAVADRSGERG</sequence>
<dbReference type="InterPro" id="IPR010617">
    <property type="entry name" value="TMEM175-like"/>
</dbReference>